<reference evidence="8" key="1">
    <citation type="submission" date="2025-08" db="UniProtKB">
        <authorList>
            <consortium name="RefSeq"/>
        </authorList>
    </citation>
    <scope>IDENTIFICATION</scope>
    <source>
        <tissue evidence="8">Entire body</tissue>
    </source>
</reference>
<proteinExistence type="predicted"/>
<dbReference type="KEGG" id="apln:108742336"/>
<dbReference type="AlphaFoldDB" id="A0A1W4XJQ8"/>
<dbReference type="GO" id="GO:0046872">
    <property type="term" value="F:metal ion binding"/>
    <property type="evidence" value="ECO:0007669"/>
    <property type="project" value="UniProtKB-KW"/>
</dbReference>
<dbReference type="STRING" id="224129.A0A1W4XJQ8"/>
<dbReference type="OrthoDB" id="537915at2759"/>
<dbReference type="GO" id="GO:0005524">
    <property type="term" value="F:ATP binding"/>
    <property type="evidence" value="ECO:0007669"/>
    <property type="project" value="TreeGrafter"/>
</dbReference>
<feature type="domain" description="Phosphofructokinase" evidence="6">
    <location>
        <begin position="7"/>
        <end position="76"/>
    </location>
</feature>
<evidence type="ECO:0000313" key="7">
    <source>
        <dbReference type="Proteomes" id="UP000192223"/>
    </source>
</evidence>
<evidence type="ECO:0000259" key="6">
    <source>
        <dbReference type="Pfam" id="PF00365"/>
    </source>
</evidence>
<dbReference type="GeneID" id="108742336"/>
<accession>A0A1W4XJQ8</accession>
<dbReference type="Gene3D" id="3.40.50.450">
    <property type="match status" value="1"/>
</dbReference>
<evidence type="ECO:0000256" key="4">
    <source>
        <dbReference type="ARBA" id="ARBA00022842"/>
    </source>
</evidence>
<dbReference type="UniPathway" id="UPA00109">
    <property type="reaction ID" value="UER00182"/>
</dbReference>
<dbReference type="GO" id="GO:0003872">
    <property type="term" value="F:6-phosphofructokinase activity"/>
    <property type="evidence" value="ECO:0007669"/>
    <property type="project" value="UniProtKB-EC"/>
</dbReference>
<dbReference type="GO" id="GO:0005945">
    <property type="term" value="C:6-phosphofructokinase complex"/>
    <property type="evidence" value="ECO:0007669"/>
    <property type="project" value="TreeGrafter"/>
</dbReference>
<keyword evidence="7" id="KW-1185">Reference proteome</keyword>
<name>A0A1W4XJQ8_AGRPL</name>
<keyword evidence="4" id="KW-0460">Magnesium</keyword>
<dbReference type="InterPro" id="IPR000023">
    <property type="entry name" value="Phosphofructokinase_dom"/>
</dbReference>
<dbReference type="Proteomes" id="UP000192223">
    <property type="component" value="Unplaced"/>
</dbReference>
<evidence type="ECO:0000256" key="2">
    <source>
        <dbReference type="ARBA" id="ARBA00022723"/>
    </source>
</evidence>
<organism evidence="7 8">
    <name type="scientific">Agrilus planipennis</name>
    <name type="common">Emerald ash borer</name>
    <name type="synonym">Agrilus marcopoli</name>
    <dbReference type="NCBI Taxonomy" id="224129"/>
    <lineage>
        <taxon>Eukaryota</taxon>
        <taxon>Metazoa</taxon>
        <taxon>Ecdysozoa</taxon>
        <taxon>Arthropoda</taxon>
        <taxon>Hexapoda</taxon>
        <taxon>Insecta</taxon>
        <taxon>Pterygota</taxon>
        <taxon>Neoptera</taxon>
        <taxon>Endopterygota</taxon>
        <taxon>Coleoptera</taxon>
        <taxon>Polyphaga</taxon>
        <taxon>Elateriformia</taxon>
        <taxon>Buprestoidea</taxon>
        <taxon>Buprestidae</taxon>
        <taxon>Agrilinae</taxon>
        <taxon>Agrilus</taxon>
    </lineage>
</organism>
<dbReference type="GO" id="GO:0016208">
    <property type="term" value="F:AMP binding"/>
    <property type="evidence" value="ECO:0007669"/>
    <property type="project" value="TreeGrafter"/>
</dbReference>
<sequence>MATKMAEGVQRGLILRNERASENYNTDFIYRLYCEEGKGLFSARMNVLGHMQQGASPTPFDRNLGTKLGSKAVDWIGETLNRNTKEGVTRCTTPDTAVLLGIVRRQYKTSNLLDLKNETNFEYRIPKQEWWLKLRPLLRILAKHDSAYEEEGIYMTVEERVLDDI</sequence>
<dbReference type="InterPro" id="IPR035966">
    <property type="entry name" value="PKF_sf"/>
</dbReference>
<dbReference type="GO" id="GO:0070095">
    <property type="term" value="F:fructose-6-phosphate binding"/>
    <property type="evidence" value="ECO:0007669"/>
    <property type="project" value="TreeGrafter"/>
</dbReference>
<evidence type="ECO:0000256" key="1">
    <source>
        <dbReference type="ARBA" id="ARBA00022679"/>
    </source>
</evidence>
<dbReference type="RefSeq" id="XP_018333017.1">
    <property type="nucleotide sequence ID" value="XM_018477515.2"/>
</dbReference>
<protein>
    <submittedName>
        <fullName evidence="8">ATP-dependent 6-phosphofructokinase-like</fullName>
    </submittedName>
</protein>
<dbReference type="GO" id="GO:0048029">
    <property type="term" value="F:monosaccharide binding"/>
    <property type="evidence" value="ECO:0007669"/>
    <property type="project" value="TreeGrafter"/>
</dbReference>
<dbReference type="GO" id="GO:0061621">
    <property type="term" value="P:canonical glycolysis"/>
    <property type="evidence" value="ECO:0007669"/>
    <property type="project" value="TreeGrafter"/>
</dbReference>
<dbReference type="PANTHER" id="PTHR13697">
    <property type="entry name" value="PHOSPHOFRUCTOKINASE"/>
    <property type="match status" value="1"/>
</dbReference>
<dbReference type="GO" id="GO:0042802">
    <property type="term" value="F:identical protein binding"/>
    <property type="evidence" value="ECO:0007669"/>
    <property type="project" value="TreeGrafter"/>
</dbReference>
<dbReference type="GO" id="GO:0030388">
    <property type="term" value="P:fructose 1,6-bisphosphate metabolic process"/>
    <property type="evidence" value="ECO:0007669"/>
    <property type="project" value="TreeGrafter"/>
</dbReference>
<dbReference type="Gene3D" id="3.40.50.460">
    <property type="entry name" value="Phosphofructokinase domain"/>
    <property type="match status" value="1"/>
</dbReference>
<dbReference type="PANTHER" id="PTHR13697:SF4">
    <property type="entry name" value="ATP-DEPENDENT 6-PHOSPHOFRUCTOKINASE"/>
    <property type="match status" value="1"/>
</dbReference>
<dbReference type="SUPFAM" id="SSF53784">
    <property type="entry name" value="Phosphofructokinase"/>
    <property type="match status" value="1"/>
</dbReference>
<comment type="catalytic activity">
    <reaction evidence="5">
        <text>beta-D-fructose 6-phosphate + ATP = beta-D-fructose 1,6-bisphosphate + ADP + H(+)</text>
        <dbReference type="Rhea" id="RHEA:16109"/>
        <dbReference type="ChEBI" id="CHEBI:15378"/>
        <dbReference type="ChEBI" id="CHEBI:30616"/>
        <dbReference type="ChEBI" id="CHEBI:32966"/>
        <dbReference type="ChEBI" id="CHEBI:57634"/>
        <dbReference type="ChEBI" id="CHEBI:456216"/>
        <dbReference type="EC" id="2.7.1.11"/>
    </reaction>
</comment>
<keyword evidence="1" id="KW-0808">Transferase</keyword>
<keyword evidence="3" id="KW-0418">Kinase</keyword>
<evidence type="ECO:0000256" key="5">
    <source>
        <dbReference type="ARBA" id="ARBA00048070"/>
    </source>
</evidence>
<dbReference type="GO" id="GO:0006002">
    <property type="term" value="P:fructose 6-phosphate metabolic process"/>
    <property type="evidence" value="ECO:0007669"/>
    <property type="project" value="TreeGrafter"/>
</dbReference>
<evidence type="ECO:0000313" key="8">
    <source>
        <dbReference type="RefSeq" id="XP_018333017.1"/>
    </source>
</evidence>
<keyword evidence="2" id="KW-0479">Metal-binding</keyword>
<gene>
    <name evidence="8" type="primary">LOC108742336</name>
</gene>
<dbReference type="Pfam" id="PF00365">
    <property type="entry name" value="PFK"/>
    <property type="match status" value="1"/>
</dbReference>
<evidence type="ECO:0000256" key="3">
    <source>
        <dbReference type="ARBA" id="ARBA00022777"/>
    </source>
</evidence>
<dbReference type="InParanoid" id="A0A1W4XJQ8"/>